<evidence type="ECO:0000313" key="2">
    <source>
        <dbReference type="EMBL" id="PWY95322.1"/>
    </source>
</evidence>
<keyword evidence="3" id="KW-1185">Reference proteome</keyword>
<dbReference type="SUPFAM" id="SSF51735">
    <property type="entry name" value="NAD(P)-binding Rossmann-fold domains"/>
    <property type="match status" value="1"/>
</dbReference>
<gene>
    <name evidence="2" type="ORF">BO94DRAFT_484093</name>
</gene>
<dbReference type="InterPro" id="IPR020904">
    <property type="entry name" value="Sc_DH/Rdtase_CS"/>
</dbReference>
<dbReference type="RefSeq" id="XP_025472083.1">
    <property type="nucleotide sequence ID" value="XM_025608946.1"/>
</dbReference>
<dbReference type="AlphaFoldDB" id="A0A317XCA4"/>
<dbReference type="PANTHER" id="PTHR42808:SF4">
    <property type="entry name" value="SHORT CHAIN DEHYDROGENASE"/>
    <property type="match status" value="1"/>
</dbReference>
<keyword evidence="1" id="KW-0521">NADP</keyword>
<comment type="caution">
    <text evidence="2">The sequence shown here is derived from an EMBL/GenBank/DDBJ whole genome shotgun (WGS) entry which is preliminary data.</text>
</comment>
<dbReference type="Proteomes" id="UP000246702">
    <property type="component" value="Unassembled WGS sequence"/>
</dbReference>
<dbReference type="OrthoDB" id="5327538at2759"/>
<proteinExistence type="predicted"/>
<reference evidence="2 3" key="1">
    <citation type="submission" date="2016-12" db="EMBL/GenBank/DDBJ databases">
        <title>The genomes of Aspergillus section Nigri reveals drivers in fungal speciation.</title>
        <authorList>
            <consortium name="DOE Joint Genome Institute"/>
            <person name="Vesth T.C."/>
            <person name="Nybo J."/>
            <person name="Theobald S."/>
            <person name="Brandl J."/>
            <person name="Frisvad J.C."/>
            <person name="Nielsen K.F."/>
            <person name="Lyhne E.K."/>
            <person name="Kogle M.E."/>
            <person name="Kuo A."/>
            <person name="Riley R."/>
            <person name="Clum A."/>
            <person name="Nolan M."/>
            <person name="Lipzen A."/>
            <person name="Salamov A."/>
            <person name="Henrissat B."/>
            <person name="Wiebenga A."/>
            <person name="De Vries R.P."/>
            <person name="Grigoriev I.V."/>
            <person name="Mortensen U.H."/>
            <person name="Andersen M.R."/>
            <person name="Baker S.E."/>
        </authorList>
    </citation>
    <scope>NUCLEOTIDE SEQUENCE [LARGE SCALE GENOMIC DNA]</scope>
    <source>
        <strain evidence="2 3">CBS 115572</strain>
    </source>
</reference>
<name>A0A317XCA4_9EURO</name>
<accession>A0A317XCA4</accession>
<dbReference type="STRING" id="1450535.A0A317XCA4"/>
<dbReference type="GeneID" id="37111089"/>
<protein>
    <submittedName>
        <fullName evidence="2">NAD(P)-binding protein</fullName>
    </submittedName>
</protein>
<organism evidence="2 3">
    <name type="scientific">Aspergillus sclerotioniger CBS 115572</name>
    <dbReference type="NCBI Taxonomy" id="1450535"/>
    <lineage>
        <taxon>Eukaryota</taxon>
        <taxon>Fungi</taxon>
        <taxon>Dikarya</taxon>
        <taxon>Ascomycota</taxon>
        <taxon>Pezizomycotina</taxon>
        <taxon>Eurotiomycetes</taxon>
        <taxon>Eurotiomycetidae</taxon>
        <taxon>Eurotiales</taxon>
        <taxon>Aspergillaceae</taxon>
        <taxon>Aspergillus</taxon>
        <taxon>Aspergillus subgen. Circumdati</taxon>
    </lineage>
</organism>
<dbReference type="EMBL" id="MSFK01000003">
    <property type="protein sequence ID" value="PWY95322.1"/>
    <property type="molecule type" value="Genomic_DNA"/>
</dbReference>
<dbReference type="PANTHER" id="PTHR42808">
    <property type="entry name" value="HYDROXYSTEROID DEHYDROGENASE-LIKE PROTEIN 2"/>
    <property type="match status" value="1"/>
</dbReference>
<dbReference type="Pfam" id="PF00106">
    <property type="entry name" value="adh_short"/>
    <property type="match status" value="1"/>
</dbReference>
<dbReference type="InterPro" id="IPR002347">
    <property type="entry name" value="SDR_fam"/>
</dbReference>
<evidence type="ECO:0000256" key="1">
    <source>
        <dbReference type="ARBA" id="ARBA00022857"/>
    </source>
</evidence>
<sequence length="313" mass="33965">MSTTALPTKPVALVIGASRGIGRQIALDLAKNNYTVIVAAKTTSPPGTNLKIPNPNSQHSTIHTVAQEITSQGGTAYPLRVDVRSPTQITSLVTSTLALTNNRLDVVVYNSGAIWWGSIRNTPLKRFQLMQQVNPEGLYAVVMAVLEVFEKQGWGRVVVVSPPVYSRFWRGKGGYAMGKVAMSVLTKALAMDFVREGKMDMAVTSLWPATAIESAATEMNPGGSLKEDLRKPTIFSDAVLGILNTPAHIVNGMLALDEDFLREYCGVEDFSKYSVVPGASPRRIMPKEFPVLEVAEQDDEGVRMDSSKGRAKL</sequence>
<evidence type="ECO:0000313" key="3">
    <source>
        <dbReference type="Proteomes" id="UP000246702"/>
    </source>
</evidence>
<dbReference type="Gene3D" id="3.40.50.720">
    <property type="entry name" value="NAD(P)-binding Rossmann-like Domain"/>
    <property type="match status" value="1"/>
</dbReference>
<dbReference type="GO" id="GO:0044550">
    <property type="term" value="P:secondary metabolite biosynthetic process"/>
    <property type="evidence" value="ECO:0007669"/>
    <property type="project" value="UniProtKB-ARBA"/>
</dbReference>
<dbReference type="InterPro" id="IPR051935">
    <property type="entry name" value="HSDL2"/>
</dbReference>
<dbReference type="PRINTS" id="PR00081">
    <property type="entry name" value="GDHRDH"/>
</dbReference>
<dbReference type="InterPro" id="IPR036291">
    <property type="entry name" value="NAD(P)-bd_dom_sf"/>
</dbReference>
<dbReference type="PROSITE" id="PS00061">
    <property type="entry name" value="ADH_SHORT"/>
    <property type="match status" value="1"/>
</dbReference>